<dbReference type="Proteomes" id="UP001209229">
    <property type="component" value="Unassembled WGS sequence"/>
</dbReference>
<evidence type="ECO:0000313" key="3">
    <source>
        <dbReference type="Proteomes" id="UP001209229"/>
    </source>
</evidence>
<protein>
    <submittedName>
        <fullName evidence="2">Uncharacterized protein</fullName>
    </submittedName>
</protein>
<name>A0AAE3SGD9_9BACT</name>
<evidence type="ECO:0000313" key="2">
    <source>
        <dbReference type="EMBL" id="MCW3788236.1"/>
    </source>
</evidence>
<reference evidence="2" key="1">
    <citation type="submission" date="2022-10" db="EMBL/GenBank/DDBJ databases">
        <authorList>
            <person name="Yu W.X."/>
        </authorList>
    </citation>
    <scope>NUCLEOTIDE SEQUENCE</scope>
    <source>
        <strain evidence="2">AAT</strain>
    </source>
</reference>
<organism evidence="2 3">
    <name type="scientific">Plebeiibacterium sediminum</name>
    <dbReference type="NCBI Taxonomy" id="2992112"/>
    <lineage>
        <taxon>Bacteria</taxon>
        <taxon>Pseudomonadati</taxon>
        <taxon>Bacteroidota</taxon>
        <taxon>Bacteroidia</taxon>
        <taxon>Marinilabiliales</taxon>
        <taxon>Marinilabiliaceae</taxon>
        <taxon>Plebeiibacterium</taxon>
    </lineage>
</organism>
<feature type="compositionally biased region" description="Basic and acidic residues" evidence="1">
    <location>
        <begin position="1"/>
        <end position="36"/>
    </location>
</feature>
<proteinExistence type="predicted"/>
<sequence length="50" mass="5915">MSHEKKLLDGKKKKDSAHSLKEKREIKREKHVDSPHARKPRSKKTLLENL</sequence>
<comment type="caution">
    <text evidence="2">The sequence shown here is derived from an EMBL/GenBank/DDBJ whole genome shotgun (WGS) entry which is preliminary data.</text>
</comment>
<gene>
    <name evidence="2" type="ORF">OM075_17340</name>
</gene>
<feature type="region of interest" description="Disordered" evidence="1">
    <location>
        <begin position="1"/>
        <end position="50"/>
    </location>
</feature>
<keyword evidence="3" id="KW-1185">Reference proteome</keyword>
<accession>A0AAE3SGD9</accession>
<evidence type="ECO:0000256" key="1">
    <source>
        <dbReference type="SAM" id="MobiDB-lite"/>
    </source>
</evidence>
<dbReference type="RefSeq" id="WP_301191797.1">
    <property type="nucleotide sequence ID" value="NZ_JAPDPJ010000047.1"/>
</dbReference>
<dbReference type="EMBL" id="JAPDPJ010000047">
    <property type="protein sequence ID" value="MCW3788236.1"/>
    <property type="molecule type" value="Genomic_DNA"/>
</dbReference>
<dbReference type="AlphaFoldDB" id="A0AAE3SGD9"/>